<dbReference type="AlphaFoldDB" id="A0A916DWH8"/>
<organism evidence="1 2">
    <name type="scientific">Aureispira anguillae</name>
    <dbReference type="NCBI Taxonomy" id="2864201"/>
    <lineage>
        <taxon>Bacteria</taxon>
        <taxon>Pseudomonadati</taxon>
        <taxon>Bacteroidota</taxon>
        <taxon>Saprospiria</taxon>
        <taxon>Saprospirales</taxon>
        <taxon>Saprospiraceae</taxon>
        <taxon>Aureispira</taxon>
    </lineage>
</organism>
<dbReference type="KEGG" id="aup:AsAng_0062700"/>
<name>A0A916DWH8_9BACT</name>
<accession>A0A916DWH8</accession>
<protein>
    <submittedName>
        <fullName evidence="1">Uncharacterized protein</fullName>
    </submittedName>
</protein>
<proteinExistence type="predicted"/>
<keyword evidence="2" id="KW-1185">Reference proteome</keyword>
<evidence type="ECO:0000313" key="1">
    <source>
        <dbReference type="EMBL" id="BDS15486.1"/>
    </source>
</evidence>
<sequence>MGRISSFKPSYEGCQTLDIRSLNSSKSFAQNKNLSATLQVSEYWEFTENVICLRYKAETHILELCFFREGKRYDQKIRITRLETNLKNGYRYFFVCGYTGKRCTKLIRPFGNGCFIHRTGWKNLYYAKQRESKLYRAISNSSFGISCRLDNLREELYYKRPKYQKTHYRGKPTPKYKKIKKLEEKCYNANNDAIRHLKGFRVD</sequence>
<gene>
    <name evidence="1" type="ORF">AsAng_0062700</name>
</gene>
<evidence type="ECO:0000313" key="2">
    <source>
        <dbReference type="Proteomes" id="UP001060919"/>
    </source>
</evidence>
<dbReference type="RefSeq" id="WP_264790635.1">
    <property type="nucleotide sequence ID" value="NZ_AP026867.1"/>
</dbReference>
<dbReference type="EMBL" id="AP026867">
    <property type="protein sequence ID" value="BDS15486.1"/>
    <property type="molecule type" value="Genomic_DNA"/>
</dbReference>
<dbReference type="Proteomes" id="UP001060919">
    <property type="component" value="Chromosome"/>
</dbReference>
<reference evidence="1" key="1">
    <citation type="submission" date="2022-09" db="EMBL/GenBank/DDBJ databases">
        <title>Aureispira anguillicida sp. nov., isolated from Leptocephalus of Japanese eel Anguilla japonica.</title>
        <authorList>
            <person name="Yuasa K."/>
            <person name="Mekata T."/>
            <person name="Ikunari K."/>
        </authorList>
    </citation>
    <scope>NUCLEOTIDE SEQUENCE</scope>
    <source>
        <strain evidence="1">EL160426</strain>
    </source>
</reference>